<gene>
    <name evidence="2" type="ORF">FBF48_03260</name>
</gene>
<proteinExistence type="predicted"/>
<dbReference type="Pfam" id="PF25191">
    <property type="entry name" value="DUF7832"/>
    <property type="match status" value="1"/>
</dbReference>
<name>A0AAX2V4G5_STRSL</name>
<accession>A0AAX2V4G5</accession>
<dbReference type="EMBL" id="VDCW01000003">
    <property type="protein sequence ID" value="TNF68205.1"/>
    <property type="molecule type" value="Genomic_DNA"/>
</dbReference>
<evidence type="ECO:0000313" key="2">
    <source>
        <dbReference type="EMBL" id="TNF68205.1"/>
    </source>
</evidence>
<evidence type="ECO:0000259" key="1">
    <source>
        <dbReference type="Pfam" id="PF25191"/>
    </source>
</evidence>
<sequence>MFKKLKSLFKKKSIVGEQPDTTIKENQLDFPIDRADYFFEHALVFYCEENDIPSEKLSQSDMLEISKRAAFHLSIFVAWLAKHDFLNLQSDGFNLEDAQKLKNETITGTDYLFKHLDEKLYSTDISNTLLPFISDFYEDYMDFCYTVLVDDVARTEFDWKIYHLVEDDIDEMFSQYKTHIRQ</sequence>
<organism evidence="2 3">
    <name type="scientific">Streptococcus salivarius</name>
    <dbReference type="NCBI Taxonomy" id="1304"/>
    <lineage>
        <taxon>Bacteria</taxon>
        <taxon>Bacillati</taxon>
        <taxon>Bacillota</taxon>
        <taxon>Bacilli</taxon>
        <taxon>Lactobacillales</taxon>
        <taxon>Streptococcaceae</taxon>
        <taxon>Streptococcus</taxon>
    </lineage>
</organism>
<dbReference type="AlphaFoldDB" id="A0AAX2V4G5"/>
<dbReference type="RefSeq" id="WP_139723932.1">
    <property type="nucleotide sequence ID" value="NZ_VDCW01000003.1"/>
</dbReference>
<feature type="domain" description="DUF7832" evidence="1">
    <location>
        <begin position="64"/>
        <end position="141"/>
    </location>
</feature>
<dbReference type="InterPro" id="IPR057154">
    <property type="entry name" value="DUF7832"/>
</dbReference>
<protein>
    <recommendedName>
        <fullName evidence="1">DUF7832 domain-containing protein</fullName>
    </recommendedName>
</protein>
<evidence type="ECO:0000313" key="3">
    <source>
        <dbReference type="Proteomes" id="UP000308186"/>
    </source>
</evidence>
<reference evidence="2 3" key="1">
    <citation type="submission" date="2019-06" db="EMBL/GenBank/DDBJ databases">
        <title>Genome Announcement To Ensure Probiotic Safety of Streptococcus salivarius UBSS01.</title>
        <authorList>
            <person name="Sulthana A."/>
            <person name="Lakshmi S.G."/>
            <person name="Madempudi R.S."/>
        </authorList>
    </citation>
    <scope>NUCLEOTIDE SEQUENCE [LARGE SCALE GENOMIC DNA]</scope>
    <source>
        <strain evidence="2 3">UBSS01</strain>
    </source>
</reference>
<dbReference type="Proteomes" id="UP000308186">
    <property type="component" value="Unassembled WGS sequence"/>
</dbReference>
<comment type="caution">
    <text evidence="2">The sequence shown here is derived from an EMBL/GenBank/DDBJ whole genome shotgun (WGS) entry which is preliminary data.</text>
</comment>